<accession>A0A1X9T2K5</accession>
<reference evidence="3 4" key="1">
    <citation type="journal article" date="2017" name="Genome Biol. Evol.">
        <title>Comparative Genomic Analysis Identifies a Campylobacter Clade Deficient in Selenium Metabolism.</title>
        <authorList>
            <person name="Miller W.G."/>
            <person name="Yee E."/>
            <person name="Lopes B.S."/>
            <person name="Chapman M.H."/>
            <person name="Huynh S."/>
            <person name="Bono J.L."/>
            <person name="Parker C.T."/>
            <person name="Strachan N.J.C."/>
            <person name="Forbes K.J."/>
        </authorList>
    </citation>
    <scope>NUCLEOTIDE SEQUENCE [LARGE SCALE GENOMIC DNA]</scope>
    <source>
        <strain evidence="3 4">RM8964</strain>
    </source>
</reference>
<dbReference type="SUPFAM" id="SSF47729">
    <property type="entry name" value="IHF-like DNA-binding proteins"/>
    <property type="match status" value="1"/>
</dbReference>
<dbReference type="GO" id="GO:0003677">
    <property type="term" value="F:DNA binding"/>
    <property type="evidence" value="ECO:0007669"/>
    <property type="project" value="UniProtKB-KW"/>
</dbReference>
<evidence type="ECO:0000256" key="1">
    <source>
        <dbReference type="ARBA" id="ARBA00010529"/>
    </source>
</evidence>
<proteinExistence type="inferred from homology"/>
<gene>
    <name evidence="3" type="ORF">CVIC8964_1338</name>
</gene>
<dbReference type="STRING" id="1660074.CVIC8964_1338"/>
<name>A0A1X9T2K5_9BACT</name>
<dbReference type="Pfam" id="PF00216">
    <property type="entry name" value="Bac_DNA_binding"/>
    <property type="match status" value="1"/>
</dbReference>
<dbReference type="RefSeq" id="WP_086333971.1">
    <property type="nucleotide sequence ID" value="NZ_CP018791.1"/>
</dbReference>
<dbReference type="InterPro" id="IPR000119">
    <property type="entry name" value="Hist_DNA-bd"/>
</dbReference>
<evidence type="ECO:0008006" key="5">
    <source>
        <dbReference type="Google" id="ProtNLM"/>
    </source>
</evidence>
<evidence type="ECO:0000313" key="4">
    <source>
        <dbReference type="Proteomes" id="UP000194265"/>
    </source>
</evidence>
<dbReference type="GO" id="GO:0030527">
    <property type="term" value="F:structural constituent of chromatin"/>
    <property type="evidence" value="ECO:0007669"/>
    <property type="project" value="InterPro"/>
</dbReference>
<organism evidence="3 4">
    <name type="scientific">Campylobacter vicugnae</name>
    <dbReference type="NCBI Taxonomy" id="1660076"/>
    <lineage>
        <taxon>Bacteria</taxon>
        <taxon>Pseudomonadati</taxon>
        <taxon>Campylobacterota</taxon>
        <taxon>Epsilonproteobacteria</taxon>
        <taxon>Campylobacterales</taxon>
        <taxon>Campylobacteraceae</taxon>
        <taxon>Campylobacter</taxon>
    </lineage>
</organism>
<keyword evidence="2" id="KW-0238">DNA-binding</keyword>
<dbReference type="Proteomes" id="UP000194265">
    <property type="component" value="Chromosome"/>
</dbReference>
<comment type="similarity">
    <text evidence="1">Belongs to the bacterial histone-like protein family.</text>
</comment>
<evidence type="ECO:0000256" key="2">
    <source>
        <dbReference type="ARBA" id="ARBA00023125"/>
    </source>
</evidence>
<evidence type="ECO:0000313" key="3">
    <source>
        <dbReference type="EMBL" id="ARR02725.1"/>
    </source>
</evidence>
<dbReference type="Gene3D" id="4.10.520.10">
    <property type="entry name" value="IHF-like DNA-binding proteins"/>
    <property type="match status" value="1"/>
</dbReference>
<protein>
    <recommendedName>
        <fullName evidence="5">DNA-binding protein HU</fullName>
    </recommendedName>
</protein>
<dbReference type="EMBL" id="CP018791">
    <property type="protein sequence ID" value="ARR02725.1"/>
    <property type="molecule type" value="Genomic_DNA"/>
</dbReference>
<dbReference type="AlphaFoldDB" id="A0A1X9T2K5"/>
<dbReference type="InterPro" id="IPR010992">
    <property type="entry name" value="IHF-like_DNA-bd_dom_sf"/>
</dbReference>
<sequence>MADIRNLANRVYEKDTRVKHFLCKYEFQDLVKSIFEEIKEITLKEGDTLYIGNLGKFYLKNRKGVTPFNKKPYDTTTLDLKLYKRFRIKK</sequence>